<dbReference type="AlphaFoldDB" id="A0AAV2Z9B0"/>
<name>A0AAV2Z9B0_9STRA</name>
<dbReference type="Pfam" id="PF08719">
    <property type="entry name" value="NADAR"/>
    <property type="match status" value="1"/>
</dbReference>
<dbReference type="InterPro" id="IPR037238">
    <property type="entry name" value="YbiA-like_sf"/>
</dbReference>
<protein>
    <recommendedName>
        <fullName evidence="1">NADAR domain-containing protein</fullName>
    </recommendedName>
</protein>
<reference evidence="2" key="1">
    <citation type="submission" date="2022-11" db="EMBL/GenBank/DDBJ databases">
        <authorList>
            <person name="Morgan W.R."/>
            <person name="Tartar A."/>
        </authorList>
    </citation>
    <scope>NUCLEOTIDE SEQUENCE</scope>
    <source>
        <strain evidence="2">ARSEF 373</strain>
    </source>
</reference>
<dbReference type="CDD" id="cd15457">
    <property type="entry name" value="NADAR"/>
    <property type="match status" value="1"/>
</dbReference>
<dbReference type="Gene3D" id="1.10.357.40">
    <property type="entry name" value="YbiA-like"/>
    <property type="match status" value="1"/>
</dbReference>
<sequence length="191" mass="21941">METHTAVYFYQARHDEFGCFSNFYPCKFADDQGRLFHSSEHYFMKRKQELFDPNNEELAQAIMTAKTPAAVKKLGRQVRNYDDAVWSDVRLSVMVDGLKLKFGTNAKLMETLLATKDKRLYEAAPRDAIWGIGLGVEDVRLLLRENPEFLRNGDIDEETQARSFGSNLLGKALMETRAWYDSGQGVPKWIC</sequence>
<gene>
    <name evidence="2" type="ORF">N0F65_011171</name>
</gene>
<comment type="caution">
    <text evidence="2">The sequence shown here is derived from an EMBL/GenBank/DDBJ whole genome shotgun (WGS) entry which is preliminary data.</text>
</comment>
<evidence type="ECO:0000313" key="3">
    <source>
        <dbReference type="Proteomes" id="UP001146120"/>
    </source>
</evidence>
<feature type="domain" description="NADAR" evidence="1">
    <location>
        <begin position="8"/>
        <end position="178"/>
    </location>
</feature>
<organism evidence="2 3">
    <name type="scientific">Lagenidium giganteum</name>
    <dbReference type="NCBI Taxonomy" id="4803"/>
    <lineage>
        <taxon>Eukaryota</taxon>
        <taxon>Sar</taxon>
        <taxon>Stramenopiles</taxon>
        <taxon>Oomycota</taxon>
        <taxon>Peronosporomycetes</taxon>
        <taxon>Pythiales</taxon>
        <taxon>Pythiaceae</taxon>
    </lineage>
</organism>
<dbReference type="NCBIfam" id="TIGR02464">
    <property type="entry name" value="ribofla_fusion"/>
    <property type="match status" value="1"/>
</dbReference>
<dbReference type="InterPro" id="IPR012816">
    <property type="entry name" value="NADAR"/>
</dbReference>
<proteinExistence type="predicted"/>
<dbReference type="EMBL" id="DAKRPA010000036">
    <property type="protein sequence ID" value="DBA02104.1"/>
    <property type="molecule type" value="Genomic_DNA"/>
</dbReference>
<evidence type="ECO:0000313" key="2">
    <source>
        <dbReference type="EMBL" id="DBA02104.1"/>
    </source>
</evidence>
<reference evidence="2" key="2">
    <citation type="journal article" date="2023" name="Microbiol Resour">
        <title>Decontamination and Annotation of the Draft Genome Sequence of the Oomycete Lagenidium giganteum ARSEF 373.</title>
        <authorList>
            <person name="Morgan W.R."/>
            <person name="Tartar A."/>
        </authorList>
    </citation>
    <scope>NUCLEOTIDE SEQUENCE</scope>
    <source>
        <strain evidence="2">ARSEF 373</strain>
    </source>
</reference>
<dbReference type="Proteomes" id="UP001146120">
    <property type="component" value="Unassembled WGS sequence"/>
</dbReference>
<evidence type="ECO:0000259" key="1">
    <source>
        <dbReference type="Pfam" id="PF08719"/>
    </source>
</evidence>
<dbReference type="SUPFAM" id="SSF143990">
    <property type="entry name" value="YbiA-like"/>
    <property type="match status" value="1"/>
</dbReference>
<keyword evidence="3" id="KW-1185">Reference proteome</keyword>
<accession>A0AAV2Z9B0</accession>